<dbReference type="InterPro" id="IPR036179">
    <property type="entry name" value="Ig-like_dom_sf"/>
</dbReference>
<reference evidence="11 12" key="1">
    <citation type="submission" date="2022-11" db="EMBL/GenBank/DDBJ databases">
        <title>Whole genome sequence of Eschrichtius robustus ER-17-0199.</title>
        <authorList>
            <person name="Bruniche-Olsen A."/>
            <person name="Black A.N."/>
            <person name="Fields C.J."/>
            <person name="Walden K."/>
            <person name="Dewoody J.A."/>
        </authorList>
    </citation>
    <scope>NUCLEOTIDE SEQUENCE [LARGE SCALE GENOMIC DNA]</scope>
    <source>
        <strain evidence="11">ER-17-0199</strain>
        <tissue evidence="11">Blubber</tissue>
    </source>
</reference>
<dbReference type="GO" id="GO:0030424">
    <property type="term" value="C:axon"/>
    <property type="evidence" value="ECO:0007669"/>
    <property type="project" value="TreeGrafter"/>
</dbReference>
<dbReference type="Pfam" id="PF13927">
    <property type="entry name" value="Ig_3"/>
    <property type="match status" value="1"/>
</dbReference>
<evidence type="ECO:0000256" key="7">
    <source>
        <dbReference type="ARBA" id="ARBA00023157"/>
    </source>
</evidence>
<dbReference type="InterPro" id="IPR003598">
    <property type="entry name" value="Ig_sub2"/>
</dbReference>
<dbReference type="InterPro" id="IPR007110">
    <property type="entry name" value="Ig-like_dom"/>
</dbReference>
<dbReference type="Proteomes" id="UP001159641">
    <property type="component" value="Unassembled WGS sequence"/>
</dbReference>
<sequence length="155" mass="16950">MAGELLLQGPVFIKEPSNSIFPVGSEDKKITLNCEARGNPSPHYRWQLNGSDINLSMGYRYKLNGGNLVVINPNRNWDTGSYQCFATNSVGTIVSREAKLQFAYHVMWSAQSSSASVEDAVSNSPEELTIVCPGEDVVEGVACSLYQQNPLYGNV</sequence>
<organism evidence="11 12">
    <name type="scientific">Eschrichtius robustus</name>
    <name type="common">California gray whale</name>
    <name type="synonym">Eschrichtius gibbosus</name>
    <dbReference type="NCBI Taxonomy" id="9764"/>
    <lineage>
        <taxon>Eukaryota</taxon>
        <taxon>Metazoa</taxon>
        <taxon>Chordata</taxon>
        <taxon>Craniata</taxon>
        <taxon>Vertebrata</taxon>
        <taxon>Euteleostomi</taxon>
        <taxon>Mammalia</taxon>
        <taxon>Eutheria</taxon>
        <taxon>Laurasiatheria</taxon>
        <taxon>Artiodactyla</taxon>
        <taxon>Whippomorpha</taxon>
        <taxon>Cetacea</taxon>
        <taxon>Mysticeti</taxon>
        <taxon>Eschrichtiidae</taxon>
        <taxon>Eschrichtius</taxon>
    </lineage>
</organism>
<dbReference type="PANTHER" id="PTHR44170:SF18">
    <property type="entry name" value="CONTACTIN 3B-RELATED"/>
    <property type="match status" value="1"/>
</dbReference>
<dbReference type="GO" id="GO:0005886">
    <property type="term" value="C:plasma membrane"/>
    <property type="evidence" value="ECO:0007669"/>
    <property type="project" value="UniProtKB-SubCell"/>
</dbReference>
<feature type="domain" description="Ig-like" evidence="10">
    <location>
        <begin position="10"/>
        <end position="101"/>
    </location>
</feature>
<gene>
    <name evidence="11" type="ORF">J1605_005477</name>
</gene>
<keyword evidence="2" id="KW-1003">Cell membrane</keyword>
<evidence type="ECO:0000256" key="3">
    <source>
        <dbReference type="ARBA" id="ARBA00022729"/>
    </source>
</evidence>
<evidence type="ECO:0000256" key="6">
    <source>
        <dbReference type="ARBA" id="ARBA00023136"/>
    </source>
</evidence>
<dbReference type="InterPro" id="IPR013783">
    <property type="entry name" value="Ig-like_fold"/>
</dbReference>
<proteinExistence type="predicted"/>
<evidence type="ECO:0000256" key="9">
    <source>
        <dbReference type="ARBA" id="ARBA00023288"/>
    </source>
</evidence>
<dbReference type="GO" id="GO:0098632">
    <property type="term" value="F:cell-cell adhesion mediator activity"/>
    <property type="evidence" value="ECO:0007669"/>
    <property type="project" value="TreeGrafter"/>
</dbReference>
<keyword evidence="9" id="KW-0449">Lipoprotein</keyword>
<dbReference type="PROSITE" id="PS50835">
    <property type="entry name" value="IG_LIKE"/>
    <property type="match status" value="1"/>
</dbReference>
<evidence type="ECO:0000256" key="4">
    <source>
        <dbReference type="ARBA" id="ARBA00022737"/>
    </source>
</evidence>
<evidence type="ECO:0000259" key="10">
    <source>
        <dbReference type="PROSITE" id="PS50835"/>
    </source>
</evidence>
<evidence type="ECO:0000256" key="2">
    <source>
        <dbReference type="ARBA" id="ARBA00022475"/>
    </source>
</evidence>
<evidence type="ECO:0000256" key="1">
    <source>
        <dbReference type="ARBA" id="ARBA00004236"/>
    </source>
</evidence>
<dbReference type="PANTHER" id="PTHR44170">
    <property type="entry name" value="PROTEIN SIDEKICK"/>
    <property type="match status" value="1"/>
</dbReference>
<evidence type="ECO:0000313" key="12">
    <source>
        <dbReference type="Proteomes" id="UP001159641"/>
    </source>
</evidence>
<dbReference type="GO" id="GO:0007411">
    <property type="term" value="P:axon guidance"/>
    <property type="evidence" value="ECO:0007669"/>
    <property type="project" value="TreeGrafter"/>
</dbReference>
<dbReference type="SMART" id="SM00408">
    <property type="entry name" value="IGc2"/>
    <property type="match status" value="1"/>
</dbReference>
<keyword evidence="7" id="KW-1015">Disulfide bond</keyword>
<accession>A0AB34H7G0</accession>
<keyword evidence="5" id="KW-0130">Cell adhesion</keyword>
<dbReference type="GO" id="GO:0007420">
    <property type="term" value="P:brain development"/>
    <property type="evidence" value="ECO:0007669"/>
    <property type="project" value="TreeGrafter"/>
</dbReference>
<dbReference type="Gene3D" id="2.60.40.10">
    <property type="entry name" value="Immunoglobulins"/>
    <property type="match status" value="1"/>
</dbReference>
<keyword evidence="4" id="KW-0677">Repeat</keyword>
<evidence type="ECO:0000256" key="8">
    <source>
        <dbReference type="ARBA" id="ARBA00023180"/>
    </source>
</evidence>
<keyword evidence="6" id="KW-0472">Membrane</keyword>
<evidence type="ECO:0000313" key="11">
    <source>
        <dbReference type="EMBL" id="KAJ8788178.1"/>
    </source>
</evidence>
<dbReference type="EMBL" id="JAIQCJ010001647">
    <property type="protein sequence ID" value="KAJ8788178.1"/>
    <property type="molecule type" value="Genomic_DNA"/>
</dbReference>
<protein>
    <recommendedName>
        <fullName evidence="10">Ig-like domain-containing protein</fullName>
    </recommendedName>
</protein>
<dbReference type="FunFam" id="2.60.40.10:FF:000064">
    <property type="entry name" value="Contactin 1"/>
    <property type="match status" value="1"/>
</dbReference>
<evidence type="ECO:0000256" key="5">
    <source>
        <dbReference type="ARBA" id="ARBA00022889"/>
    </source>
</evidence>
<keyword evidence="3" id="KW-0732">Signal</keyword>
<comment type="caution">
    <text evidence="11">The sequence shown here is derived from an EMBL/GenBank/DDBJ whole genome shotgun (WGS) entry which is preliminary data.</text>
</comment>
<keyword evidence="8" id="KW-0325">Glycoprotein</keyword>
<comment type="subcellular location">
    <subcellularLocation>
        <location evidence="1">Cell membrane</location>
    </subcellularLocation>
</comment>
<name>A0AB34H7G0_ESCRO</name>
<dbReference type="AlphaFoldDB" id="A0AB34H7G0"/>
<dbReference type="SUPFAM" id="SSF48726">
    <property type="entry name" value="Immunoglobulin"/>
    <property type="match status" value="1"/>
</dbReference>
<keyword evidence="12" id="KW-1185">Reference proteome</keyword>